<evidence type="ECO:0000259" key="9">
    <source>
        <dbReference type="Pfam" id="PF00135"/>
    </source>
</evidence>
<evidence type="ECO:0000256" key="8">
    <source>
        <dbReference type="PIRSR" id="PIRSR600997-1"/>
    </source>
</evidence>
<evidence type="ECO:0000256" key="4">
    <source>
        <dbReference type="ARBA" id="ARBA00022801"/>
    </source>
</evidence>
<feature type="domain" description="Carboxylesterase type B" evidence="9">
    <location>
        <begin position="637"/>
        <end position="1153"/>
    </location>
</feature>
<dbReference type="PANTHER" id="PTHR43918">
    <property type="entry name" value="ACETYLCHOLINESTERASE"/>
    <property type="match status" value="1"/>
</dbReference>
<evidence type="ECO:0000256" key="6">
    <source>
        <dbReference type="ARBA" id="ARBA00023157"/>
    </source>
</evidence>
<name>A0A0V1MMS8_9BILA</name>
<keyword evidence="3" id="KW-0719">Serine esterase</keyword>
<keyword evidence="6" id="KW-1015">Disulfide bond</keyword>
<dbReference type="Gene3D" id="3.40.50.1820">
    <property type="entry name" value="alpha/beta hydrolase"/>
    <property type="match status" value="1"/>
</dbReference>
<feature type="active site" description="Acyl-ester intermediate" evidence="8">
    <location>
        <position position="834"/>
    </location>
</feature>
<protein>
    <recommendedName>
        <fullName evidence="2">acetylcholinesterase</fullName>
        <ecNumber evidence="2">3.1.1.7</ecNumber>
    </recommendedName>
</protein>
<organism evidence="10 11">
    <name type="scientific">Trichinella papuae</name>
    <dbReference type="NCBI Taxonomy" id="268474"/>
    <lineage>
        <taxon>Eukaryota</taxon>
        <taxon>Metazoa</taxon>
        <taxon>Ecdysozoa</taxon>
        <taxon>Nematoda</taxon>
        <taxon>Enoplea</taxon>
        <taxon>Dorylaimia</taxon>
        <taxon>Trichinellida</taxon>
        <taxon>Trichinellidae</taxon>
        <taxon>Trichinella</taxon>
    </lineage>
</organism>
<dbReference type="EMBL" id="JYDO01000071">
    <property type="protein sequence ID" value="KRZ72883.1"/>
    <property type="molecule type" value="Genomic_DNA"/>
</dbReference>
<dbReference type="InterPro" id="IPR019826">
    <property type="entry name" value="Carboxylesterase_B_AS"/>
</dbReference>
<gene>
    <name evidence="10" type="primary">ache</name>
    <name evidence="10" type="ORF">T10_8984</name>
</gene>
<comment type="caution">
    <text evidence="10">The sequence shown here is derived from an EMBL/GenBank/DDBJ whole genome shotgun (WGS) entry which is preliminary data.</text>
</comment>
<dbReference type="GO" id="GO:0019695">
    <property type="term" value="P:choline metabolic process"/>
    <property type="evidence" value="ECO:0007669"/>
    <property type="project" value="TreeGrafter"/>
</dbReference>
<dbReference type="SUPFAM" id="SSF53474">
    <property type="entry name" value="alpha/beta-Hydrolases"/>
    <property type="match status" value="1"/>
</dbReference>
<dbReference type="AlphaFoldDB" id="A0A0V1MMS8"/>
<evidence type="ECO:0000313" key="10">
    <source>
        <dbReference type="EMBL" id="KRZ72883.1"/>
    </source>
</evidence>
<dbReference type="STRING" id="268474.A0A0V1MMS8"/>
<evidence type="ECO:0000256" key="1">
    <source>
        <dbReference type="ARBA" id="ARBA00005964"/>
    </source>
</evidence>
<dbReference type="InterPro" id="IPR029058">
    <property type="entry name" value="AB_hydrolase_fold"/>
</dbReference>
<evidence type="ECO:0000256" key="5">
    <source>
        <dbReference type="ARBA" id="ARBA00022867"/>
    </source>
</evidence>
<dbReference type="PANTHER" id="PTHR43918:SF15">
    <property type="entry name" value="CARBOXYLIC ESTER HYDROLASE"/>
    <property type="match status" value="1"/>
</dbReference>
<dbReference type="PRINTS" id="PR00878">
    <property type="entry name" value="CHOLNESTRASE"/>
</dbReference>
<dbReference type="FunFam" id="3.40.50.1820:FF:000029">
    <property type="entry name" value="Acetylcholinesterase"/>
    <property type="match status" value="1"/>
</dbReference>
<dbReference type="ESTHER" id="trisp-e5s3s1">
    <property type="family name" value="ACHE"/>
</dbReference>
<accession>A0A0V1MMS8</accession>
<keyword evidence="4" id="KW-0378">Hydrolase</keyword>
<dbReference type="EC" id="3.1.1.7" evidence="2"/>
<dbReference type="Pfam" id="PF00135">
    <property type="entry name" value="COesterase"/>
    <property type="match status" value="1"/>
</dbReference>
<dbReference type="InterPro" id="IPR002018">
    <property type="entry name" value="CarbesteraseB"/>
</dbReference>
<feature type="active site" description="Charge relay system" evidence="8">
    <location>
        <position position="1070"/>
    </location>
</feature>
<dbReference type="GO" id="GO:0003990">
    <property type="term" value="F:acetylcholinesterase activity"/>
    <property type="evidence" value="ECO:0007669"/>
    <property type="project" value="UniProtKB-EC"/>
</dbReference>
<evidence type="ECO:0000313" key="11">
    <source>
        <dbReference type="Proteomes" id="UP000054843"/>
    </source>
</evidence>
<comment type="catalytic activity">
    <reaction evidence="7">
        <text>acetylcholine + H2O = choline + acetate + H(+)</text>
        <dbReference type="Rhea" id="RHEA:17561"/>
        <dbReference type="ChEBI" id="CHEBI:15354"/>
        <dbReference type="ChEBI" id="CHEBI:15355"/>
        <dbReference type="ChEBI" id="CHEBI:15377"/>
        <dbReference type="ChEBI" id="CHEBI:15378"/>
        <dbReference type="ChEBI" id="CHEBI:30089"/>
        <dbReference type="EC" id="3.1.1.7"/>
    </reaction>
</comment>
<dbReference type="GO" id="GO:0005886">
    <property type="term" value="C:plasma membrane"/>
    <property type="evidence" value="ECO:0007669"/>
    <property type="project" value="TreeGrafter"/>
</dbReference>
<dbReference type="GO" id="GO:0005615">
    <property type="term" value="C:extracellular space"/>
    <property type="evidence" value="ECO:0007669"/>
    <property type="project" value="TreeGrafter"/>
</dbReference>
<proteinExistence type="inferred from homology"/>
<dbReference type="PROSITE" id="PS00122">
    <property type="entry name" value="CARBOXYLESTERASE_B_1"/>
    <property type="match status" value="1"/>
</dbReference>
<feature type="active site" description="Charge relay system" evidence="8">
    <location>
        <position position="960"/>
    </location>
</feature>
<evidence type="ECO:0000256" key="7">
    <source>
        <dbReference type="ARBA" id="ARBA00048484"/>
    </source>
</evidence>
<keyword evidence="11" id="KW-1185">Reference proteome</keyword>
<evidence type="ECO:0000256" key="2">
    <source>
        <dbReference type="ARBA" id="ARBA00013276"/>
    </source>
</evidence>
<dbReference type="OrthoDB" id="19653at2759"/>
<dbReference type="GO" id="GO:0006581">
    <property type="term" value="P:acetylcholine catabolic process"/>
    <property type="evidence" value="ECO:0007669"/>
    <property type="project" value="TreeGrafter"/>
</dbReference>
<reference evidence="10 11" key="1">
    <citation type="submission" date="2015-01" db="EMBL/GenBank/DDBJ databases">
        <title>Evolution of Trichinella species and genotypes.</title>
        <authorList>
            <person name="Korhonen P.K."/>
            <person name="Edoardo P."/>
            <person name="Giuseppe L.R."/>
            <person name="Gasser R.B."/>
        </authorList>
    </citation>
    <scope>NUCLEOTIDE SEQUENCE [LARGE SCALE GENOMIC DNA]</scope>
    <source>
        <strain evidence="10">ISS1980</strain>
    </source>
</reference>
<dbReference type="InterPro" id="IPR000997">
    <property type="entry name" value="Cholinesterase"/>
</dbReference>
<dbReference type="Proteomes" id="UP000054843">
    <property type="component" value="Unassembled WGS sequence"/>
</dbReference>
<evidence type="ECO:0000256" key="3">
    <source>
        <dbReference type="ARBA" id="ARBA00022487"/>
    </source>
</evidence>
<comment type="similarity">
    <text evidence="1">Belongs to the type-B carboxylesterase/lipase family.</text>
</comment>
<dbReference type="InterPro" id="IPR050654">
    <property type="entry name" value="AChE-related_enzymes"/>
</dbReference>
<sequence>MYVQVSRSQGRMLLGVGGNVKLKTCKRCVKRSQRCSAVVCSRLIPSNLEMISRFLVVSIAVHHVLMICCFRLVDSTTNDPNAALQFEIDENDPRLVTIFWNQLFTAKKIKEISTREIYFRNATGKQYTEEPGDWEPLLIDEKDTRKVSRFVLLKHELCREKDFKVIWYDSKDELHEPKLIRLGPSPTSLKTKFSIQISNLNFNAKTEMISGKLSFTEETKQDNNNIVSTFLSISPYYCKTVFNKWTFEPEIDSTSGNFLIPLSYLKHDCELRVHLNQKLFNSDDSCMELRRTEFDDSPILNLKCESVKNLHCPIEMGKATSTCDVDCDVNIESDVSKSSIQNKIDPNVMVKWKFPNSKKPTKSYRLRTAEVDYTWNNNPLAEFNVTTSNLSSTVEHIELKQFSKASESFYSLQICAVHDDCKTDIDWSLVPKYAIYVADMINEATNALSTADQASVAATETTSKTASADAEQKKTVQSVEDVDANFKSTGKQRQTQEKFHSAAVNGDQSLEVPLSPPVHGISSASPLSTVNLFLLILLFNGSLGKKHFDHYYLLAYLFNTERKICIYSHQIATSSRLATNRERSSVKLVTGEQQWIKLTFAECLSENLPLSMISLAVVFLVVNLSFTFTQTLKANTALVNTTSGWLQGTVLHMENATTTTVTVYEFLNISYGHAPVGNYRFAKPLPASYQFGIIFSNTSAPPCYQYVDQSYPGFAGTEMWNPSFEMTENCLNLNLWQPANAKNAPVLVWIFGGGFVSGSPSLDLYNGSTIAAMHGIIVININYRLGPLGFLYLDDTEAPPNVGLLDQRLALQWIQENVQLFGGDPSRVTLMGESAGAAAVMSHLLAKNSWHLFNNAILQSGTMNSSWATVDKEILKKHSRELAFSLGCSGSDLELLRCLREMPAQDVQLKSEKMWNGKFLSFLFAPVINDELFFGEESSHNLITGTMKSTTILVCFNSDEGSFWLPTYMPKFFNNIGDGMINRTQFYYAVQEAFGDFQNHHQLDQVMEYYLENYANERDALSAMIGDFYFTCDLLCTVHLVTQKGVHVYLSQFDYRSVRNPWPQWMGSMHGYEIEFIFGVPLRAENDNYSSNDQFISKLLMEYWSSFVHNNQPTANSTAHVKWPLYTAENPAYLMINENGVSVQQNPLKYECSLMRQLKLVLLKII</sequence>
<keyword evidence="5" id="KW-0531">Neurotransmitter degradation</keyword>